<comment type="caution">
    <text evidence="3">The sequence shown here is derived from an EMBL/GenBank/DDBJ whole genome shotgun (WGS) entry which is preliminary data.</text>
</comment>
<gene>
    <name evidence="3" type="ORF">EV666_10486</name>
</gene>
<sequence>MKLRGSDIVISIIAGMLLGAIIHLVIVLRIPAVARADAFTRHVGLGANGEAQLIPHDAKRTAGIGDDPAVARGVCAWDLHDGPVRVVMPSSGLVQTLSIHDRNGRVIYSLSDRAAVRGAVTLTIMTAAQQEERRLTQPDDAEDDAIEVVSPTGRGLAVIRAVTASPAWRERAARAILGVTCTPED</sequence>
<evidence type="ECO:0000313" key="3">
    <source>
        <dbReference type="EMBL" id="TCO14134.1"/>
    </source>
</evidence>
<evidence type="ECO:0000259" key="2">
    <source>
        <dbReference type="Pfam" id="PF06863"/>
    </source>
</evidence>
<keyword evidence="4" id="KW-1185">Reference proteome</keyword>
<accession>A0A4R2GUJ3</accession>
<proteinExistence type="predicted"/>
<feature type="transmembrane region" description="Helical" evidence="1">
    <location>
        <begin position="7"/>
        <end position="28"/>
    </location>
</feature>
<evidence type="ECO:0000313" key="4">
    <source>
        <dbReference type="Proteomes" id="UP000294881"/>
    </source>
</evidence>
<dbReference type="OrthoDB" id="1346484at2"/>
<dbReference type="Proteomes" id="UP000294881">
    <property type="component" value="Unassembled WGS sequence"/>
</dbReference>
<dbReference type="AlphaFoldDB" id="A0A4R2GUJ3"/>
<keyword evidence="1" id="KW-1133">Transmembrane helix</keyword>
<dbReference type="InterPro" id="IPR010679">
    <property type="entry name" value="DUF1254"/>
</dbReference>
<dbReference type="EMBL" id="SLWL01000004">
    <property type="protein sequence ID" value="TCO14134.1"/>
    <property type="molecule type" value="Genomic_DNA"/>
</dbReference>
<keyword evidence="1" id="KW-0472">Membrane</keyword>
<protein>
    <submittedName>
        <fullName evidence="3">Putative membrane protein</fullName>
    </submittedName>
</protein>
<feature type="domain" description="DUF1254" evidence="2">
    <location>
        <begin position="73"/>
        <end position="182"/>
    </location>
</feature>
<name>A0A4R2GUJ3_9HYPH</name>
<organism evidence="3 4">
    <name type="scientific">Camelimonas lactis</name>
    <dbReference type="NCBI Taxonomy" id="659006"/>
    <lineage>
        <taxon>Bacteria</taxon>
        <taxon>Pseudomonadati</taxon>
        <taxon>Pseudomonadota</taxon>
        <taxon>Alphaproteobacteria</taxon>
        <taxon>Hyphomicrobiales</taxon>
        <taxon>Chelatococcaceae</taxon>
        <taxon>Camelimonas</taxon>
    </lineage>
</organism>
<evidence type="ECO:0000256" key="1">
    <source>
        <dbReference type="SAM" id="Phobius"/>
    </source>
</evidence>
<dbReference type="RefSeq" id="WP_132004887.1">
    <property type="nucleotide sequence ID" value="NZ_JBHUNN010000002.1"/>
</dbReference>
<reference evidence="3 4" key="1">
    <citation type="submission" date="2019-03" db="EMBL/GenBank/DDBJ databases">
        <title>Genomic Encyclopedia of Type Strains, Phase IV (KMG-IV): sequencing the most valuable type-strain genomes for metagenomic binning, comparative biology and taxonomic classification.</title>
        <authorList>
            <person name="Goeker M."/>
        </authorList>
    </citation>
    <scope>NUCLEOTIDE SEQUENCE [LARGE SCALE GENOMIC DNA]</scope>
    <source>
        <strain evidence="3 4">DSM 22958</strain>
    </source>
</reference>
<keyword evidence="1" id="KW-0812">Transmembrane</keyword>
<dbReference type="Pfam" id="PF06863">
    <property type="entry name" value="DUF1254"/>
    <property type="match status" value="1"/>
</dbReference>
<dbReference type="SUPFAM" id="SSF82171">
    <property type="entry name" value="DPP6 N-terminal domain-like"/>
    <property type="match status" value="1"/>
</dbReference>